<sequence length="137" mass="15294">MSSKNIVIAALALAGALSTGMARAHGEEVQWSVTIGTPVGVPVYRQPAPVYAPAPVVVPAPVYVQPAPLSRPRGYHERTRWDVDGDGIPNRRDHLYNPAWDRDGDGIPNRYDRYNNLRRDWNGDGVPNWAERRDGRR</sequence>
<protein>
    <submittedName>
        <fullName evidence="3">Uncharacterized protein</fullName>
    </submittedName>
</protein>
<dbReference type="RefSeq" id="WP_322464676.1">
    <property type="nucleotide sequence ID" value="NZ_JAXOJX010000005.1"/>
</dbReference>
<keyword evidence="2" id="KW-0732">Signal</keyword>
<gene>
    <name evidence="3" type="ORF">SM757_05360</name>
</gene>
<dbReference type="SUPFAM" id="SSF103647">
    <property type="entry name" value="TSP type-3 repeat"/>
    <property type="match status" value="1"/>
</dbReference>
<dbReference type="Proteomes" id="UP001293718">
    <property type="component" value="Unassembled WGS sequence"/>
</dbReference>
<evidence type="ECO:0000313" key="3">
    <source>
        <dbReference type="EMBL" id="MDZ5455994.1"/>
    </source>
</evidence>
<feature type="signal peptide" evidence="2">
    <location>
        <begin position="1"/>
        <end position="24"/>
    </location>
</feature>
<evidence type="ECO:0000313" key="4">
    <source>
        <dbReference type="Proteomes" id="UP001293718"/>
    </source>
</evidence>
<comment type="caution">
    <text evidence="3">The sequence shown here is derived from an EMBL/GenBank/DDBJ whole genome shotgun (WGS) entry which is preliminary data.</text>
</comment>
<reference evidence="3 4" key="1">
    <citation type="submission" date="2023-11" db="EMBL/GenBank/DDBJ databases">
        <title>Draft genome of Azohydromonas lata strain H1 (DSM1123), a polyhydroxyalkanoate producer.</title>
        <authorList>
            <person name="Traversa D."/>
            <person name="D'Addabbo P."/>
            <person name="Pazzani C."/>
            <person name="Manzari C."/>
            <person name="Chiara M."/>
            <person name="Scrascia M."/>
        </authorList>
    </citation>
    <scope>NUCLEOTIDE SEQUENCE [LARGE SCALE GENOMIC DNA]</scope>
    <source>
        <strain evidence="3 4">H1</strain>
    </source>
</reference>
<dbReference type="InterPro" id="IPR028974">
    <property type="entry name" value="TSP_type-3_rpt"/>
</dbReference>
<evidence type="ECO:0000256" key="2">
    <source>
        <dbReference type="SAM" id="SignalP"/>
    </source>
</evidence>
<name>A0ABU5IAW7_9BURK</name>
<dbReference type="Gene3D" id="4.10.1080.10">
    <property type="entry name" value="TSP type-3 repeat"/>
    <property type="match status" value="1"/>
</dbReference>
<accession>A0ABU5IAW7</accession>
<feature type="chain" id="PRO_5045608976" evidence="2">
    <location>
        <begin position="25"/>
        <end position="137"/>
    </location>
</feature>
<dbReference type="EMBL" id="JAXOJX010000005">
    <property type="protein sequence ID" value="MDZ5455994.1"/>
    <property type="molecule type" value="Genomic_DNA"/>
</dbReference>
<proteinExistence type="predicted"/>
<feature type="region of interest" description="Disordered" evidence="1">
    <location>
        <begin position="68"/>
        <end position="88"/>
    </location>
</feature>
<evidence type="ECO:0000256" key="1">
    <source>
        <dbReference type="SAM" id="MobiDB-lite"/>
    </source>
</evidence>
<organism evidence="3 4">
    <name type="scientific">Azohydromonas lata</name>
    <dbReference type="NCBI Taxonomy" id="45677"/>
    <lineage>
        <taxon>Bacteria</taxon>
        <taxon>Pseudomonadati</taxon>
        <taxon>Pseudomonadota</taxon>
        <taxon>Betaproteobacteria</taxon>
        <taxon>Burkholderiales</taxon>
        <taxon>Sphaerotilaceae</taxon>
        <taxon>Azohydromonas</taxon>
    </lineage>
</organism>
<feature type="compositionally biased region" description="Basic and acidic residues" evidence="1">
    <location>
        <begin position="74"/>
        <end position="88"/>
    </location>
</feature>
<keyword evidence="4" id="KW-1185">Reference proteome</keyword>